<name>A0A4Y2N1H0_ARAVE</name>
<dbReference type="Proteomes" id="UP000499080">
    <property type="component" value="Unassembled WGS sequence"/>
</dbReference>
<proteinExistence type="predicted"/>
<dbReference type="EMBL" id="BGPR01125588">
    <property type="protein sequence ID" value="GBN32579.1"/>
    <property type="molecule type" value="Genomic_DNA"/>
</dbReference>
<sequence length="188" mass="20987">MKLAVRPFIPNPLRCFKCQRFGHSQTNCRGALTCARCAEQGHISQQCTEKEMSCPRWKQEKEIMAVKTKEQISYPEAKRKLLAQTPKSGISYSSALQKSFCANCSCTTCVKNAAKMHPPANLSESDTDVATNSAPETSTPRRSKSNSKSNQSLKLKLSKRGISPQQLTSKLKKSHVKNSVLWDLRVRV</sequence>
<keyword evidence="1" id="KW-0479">Metal-binding</keyword>
<dbReference type="AlphaFoldDB" id="A0A4Y2N1H0"/>
<keyword evidence="5" id="KW-1185">Reference proteome</keyword>
<feature type="domain" description="CCHC-type" evidence="3">
    <location>
        <begin position="14"/>
        <end position="29"/>
    </location>
</feature>
<dbReference type="Pfam" id="PF00098">
    <property type="entry name" value="zf-CCHC"/>
    <property type="match status" value="1"/>
</dbReference>
<gene>
    <name evidence="4" type="ORF">AVEN_200345_1</name>
</gene>
<feature type="compositionally biased region" description="Polar residues" evidence="2">
    <location>
        <begin position="122"/>
        <end position="140"/>
    </location>
</feature>
<dbReference type="InterPro" id="IPR001878">
    <property type="entry name" value="Znf_CCHC"/>
</dbReference>
<organism evidence="4 5">
    <name type="scientific">Araneus ventricosus</name>
    <name type="common">Orbweaver spider</name>
    <name type="synonym">Epeira ventricosa</name>
    <dbReference type="NCBI Taxonomy" id="182803"/>
    <lineage>
        <taxon>Eukaryota</taxon>
        <taxon>Metazoa</taxon>
        <taxon>Ecdysozoa</taxon>
        <taxon>Arthropoda</taxon>
        <taxon>Chelicerata</taxon>
        <taxon>Arachnida</taxon>
        <taxon>Araneae</taxon>
        <taxon>Araneomorphae</taxon>
        <taxon>Entelegynae</taxon>
        <taxon>Araneoidea</taxon>
        <taxon>Araneidae</taxon>
        <taxon>Araneus</taxon>
    </lineage>
</organism>
<dbReference type="GO" id="GO:0003676">
    <property type="term" value="F:nucleic acid binding"/>
    <property type="evidence" value="ECO:0007669"/>
    <property type="project" value="InterPro"/>
</dbReference>
<feature type="compositionally biased region" description="Low complexity" evidence="2">
    <location>
        <begin position="146"/>
        <end position="155"/>
    </location>
</feature>
<dbReference type="Gene3D" id="4.10.60.10">
    <property type="entry name" value="Zinc finger, CCHC-type"/>
    <property type="match status" value="1"/>
</dbReference>
<comment type="caution">
    <text evidence="4">The sequence shown here is derived from an EMBL/GenBank/DDBJ whole genome shotgun (WGS) entry which is preliminary data.</text>
</comment>
<reference evidence="4 5" key="1">
    <citation type="journal article" date="2019" name="Sci. Rep.">
        <title>Orb-weaving spider Araneus ventricosus genome elucidates the spidroin gene catalogue.</title>
        <authorList>
            <person name="Kono N."/>
            <person name="Nakamura H."/>
            <person name="Ohtoshi R."/>
            <person name="Moran D.A.P."/>
            <person name="Shinohara A."/>
            <person name="Yoshida Y."/>
            <person name="Fujiwara M."/>
            <person name="Mori M."/>
            <person name="Tomita M."/>
            <person name="Arakawa K."/>
        </authorList>
    </citation>
    <scope>NUCLEOTIDE SEQUENCE [LARGE SCALE GENOMIC DNA]</scope>
</reference>
<evidence type="ECO:0000313" key="5">
    <source>
        <dbReference type="Proteomes" id="UP000499080"/>
    </source>
</evidence>
<evidence type="ECO:0000256" key="1">
    <source>
        <dbReference type="PROSITE-ProRule" id="PRU00047"/>
    </source>
</evidence>
<evidence type="ECO:0000256" key="2">
    <source>
        <dbReference type="SAM" id="MobiDB-lite"/>
    </source>
</evidence>
<dbReference type="InterPro" id="IPR036875">
    <property type="entry name" value="Znf_CCHC_sf"/>
</dbReference>
<feature type="region of interest" description="Disordered" evidence="2">
    <location>
        <begin position="118"/>
        <end position="160"/>
    </location>
</feature>
<dbReference type="SMART" id="SM00343">
    <property type="entry name" value="ZnF_C2HC"/>
    <property type="match status" value="2"/>
</dbReference>
<accession>A0A4Y2N1H0</accession>
<keyword evidence="1" id="KW-0862">Zinc</keyword>
<dbReference type="OrthoDB" id="8123891at2759"/>
<evidence type="ECO:0000313" key="4">
    <source>
        <dbReference type="EMBL" id="GBN32579.1"/>
    </source>
</evidence>
<dbReference type="PROSITE" id="PS50158">
    <property type="entry name" value="ZF_CCHC"/>
    <property type="match status" value="2"/>
</dbReference>
<keyword evidence="1" id="KW-0863">Zinc-finger</keyword>
<evidence type="ECO:0000259" key="3">
    <source>
        <dbReference type="PROSITE" id="PS50158"/>
    </source>
</evidence>
<dbReference type="GO" id="GO:0008270">
    <property type="term" value="F:zinc ion binding"/>
    <property type="evidence" value="ECO:0007669"/>
    <property type="project" value="UniProtKB-KW"/>
</dbReference>
<feature type="domain" description="CCHC-type" evidence="3">
    <location>
        <begin position="34"/>
        <end position="49"/>
    </location>
</feature>
<dbReference type="SUPFAM" id="SSF57756">
    <property type="entry name" value="Retrovirus zinc finger-like domains"/>
    <property type="match status" value="1"/>
</dbReference>
<protein>
    <recommendedName>
        <fullName evidence="3">CCHC-type domain-containing protein</fullName>
    </recommendedName>
</protein>